<dbReference type="EMBL" id="JAUTWS010000005">
    <property type="protein sequence ID" value="MDO9707988.1"/>
    <property type="molecule type" value="Genomic_DNA"/>
</dbReference>
<protein>
    <submittedName>
        <fullName evidence="1">Three-Cys-motif partner protein TcmP</fullName>
    </submittedName>
</protein>
<name>A0ABT9DVT7_9PROT</name>
<accession>A0ABT9DVT7</accession>
<evidence type="ECO:0000313" key="1">
    <source>
        <dbReference type="EMBL" id="MDO9707988.1"/>
    </source>
</evidence>
<evidence type="ECO:0000313" key="2">
    <source>
        <dbReference type="Proteomes" id="UP001243009"/>
    </source>
</evidence>
<dbReference type="Proteomes" id="UP001243009">
    <property type="component" value="Unassembled WGS sequence"/>
</dbReference>
<sequence>MQEFGAEHTLLKQEVVLDYLRAYLTVMRKQRFRLSYIDAFAGSGWRRSGTDAIQDGLLLQDKEAAMGCALSVLRMPKDFRFHRYVLGDLMRGNVRSLRAAYDAALAGGENVPPPEAVQILRGDANRLVEAECQRLEKLPNDRAVMFLDPYGMQVSWRTLERIAISGKIDLWLLVPTGMALARVMPRHGDVPPSWRKALDRFFGGPDWKSDLFTQTEPDLFGVSTQRRDATLQDITDYVLRRLRDLFGPGVHPSGLDLSIAGRRSYLLAFACANRNSAAFGPALRIADHLMREAKGAR</sequence>
<keyword evidence="2" id="KW-1185">Reference proteome</keyword>
<dbReference type="InterPro" id="IPR031009">
    <property type="entry name" value="Tcm_partner"/>
</dbReference>
<dbReference type="NCBIfam" id="TIGR04474">
    <property type="entry name" value="tcm_partner"/>
    <property type="match status" value="1"/>
</dbReference>
<reference evidence="1 2" key="1">
    <citation type="submission" date="2023-08" db="EMBL/GenBank/DDBJ databases">
        <title>The draft genome sequence of Paracraurococcus sp. LOR1-02.</title>
        <authorList>
            <person name="Kingkaew E."/>
            <person name="Tanasupawat S."/>
        </authorList>
    </citation>
    <scope>NUCLEOTIDE SEQUENCE [LARGE SCALE GENOMIC DNA]</scope>
    <source>
        <strain evidence="1 2">LOR1-02</strain>
    </source>
</reference>
<comment type="caution">
    <text evidence="1">The sequence shown here is derived from an EMBL/GenBank/DDBJ whole genome shotgun (WGS) entry which is preliminary data.</text>
</comment>
<gene>
    <name evidence="1" type="primary">tcmP</name>
    <name evidence="1" type="ORF">Q7A36_06510</name>
</gene>
<proteinExistence type="predicted"/>
<dbReference type="RefSeq" id="WP_305102859.1">
    <property type="nucleotide sequence ID" value="NZ_JAUTWS010000005.1"/>
</dbReference>
<organism evidence="1 2">
    <name type="scientific">Paracraurococcus lichenis</name>
    <dbReference type="NCBI Taxonomy" id="3064888"/>
    <lineage>
        <taxon>Bacteria</taxon>
        <taxon>Pseudomonadati</taxon>
        <taxon>Pseudomonadota</taxon>
        <taxon>Alphaproteobacteria</taxon>
        <taxon>Acetobacterales</taxon>
        <taxon>Roseomonadaceae</taxon>
        <taxon>Paracraurococcus</taxon>
    </lineage>
</organism>